<dbReference type="AlphaFoldDB" id="A0A8C0BJY5"/>
<evidence type="ECO:0000256" key="1">
    <source>
        <dbReference type="SAM" id="Phobius"/>
    </source>
</evidence>
<dbReference type="InterPro" id="IPR036396">
    <property type="entry name" value="Cyt_P450_sf"/>
</dbReference>
<evidence type="ECO:0000313" key="2">
    <source>
        <dbReference type="Ensembl" id="ENSBJAP00000017494.1"/>
    </source>
</evidence>
<dbReference type="Ensembl" id="ENSBJAT00000017972.1">
    <property type="protein sequence ID" value="ENSBJAP00000017494.1"/>
    <property type="gene ID" value="ENSBJAG00000011525.1"/>
</dbReference>
<protein>
    <submittedName>
        <fullName evidence="2">Uncharacterized protein</fullName>
    </submittedName>
</protein>
<organism evidence="2 3">
    <name type="scientific">Buteo japonicus</name>
    <dbReference type="NCBI Taxonomy" id="224669"/>
    <lineage>
        <taxon>Eukaryota</taxon>
        <taxon>Metazoa</taxon>
        <taxon>Chordata</taxon>
        <taxon>Craniata</taxon>
        <taxon>Vertebrata</taxon>
        <taxon>Euteleostomi</taxon>
        <taxon>Archelosauria</taxon>
        <taxon>Archosauria</taxon>
        <taxon>Dinosauria</taxon>
        <taxon>Saurischia</taxon>
        <taxon>Theropoda</taxon>
        <taxon>Coelurosauria</taxon>
        <taxon>Aves</taxon>
        <taxon>Neognathae</taxon>
        <taxon>Neoaves</taxon>
        <taxon>Telluraves</taxon>
        <taxon>Accipitrimorphae</taxon>
        <taxon>Accipitriformes</taxon>
        <taxon>Accipitridae</taxon>
        <taxon>Accipitrinae</taxon>
        <taxon>Buteo</taxon>
    </lineage>
</organism>
<dbReference type="GO" id="GO:0004497">
    <property type="term" value="F:monooxygenase activity"/>
    <property type="evidence" value="ECO:0007669"/>
    <property type="project" value="InterPro"/>
</dbReference>
<keyword evidence="1" id="KW-1133">Transmembrane helix</keyword>
<dbReference type="GO" id="GO:0016705">
    <property type="term" value="F:oxidoreductase activity, acting on paired donors, with incorporation or reduction of molecular oxygen"/>
    <property type="evidence" value="ECO:0007669"/>
    <property type="project" value="InterPro"/>
</dbReference>
<accession>A0A8C0BJY5</accession>
<feature type="transmembrane region" description="Helical" evidence="1">
    <location>
        <begin position="12"/>
        <end position="33"/>
    </location>
</feature>
<proteinExistence type="predicted"/>
<reference evidence="2" key="1">
    <citation type="submission" date="2025-08" db="UniProtKB">
        <authorList>
            <consortium name="Ensembl"/>
        </authorList>
    </citation>
    <scope>IDENTIFICATION</scope>
</reference>
<dbReference type="GO" id="GO:0020037">
    <property type="term" value="F:heme binding"/>
    <property type="evidence" value="ECO:0007669"/>
    <property type="project" value="InterPro"/>
</dbReference>
<name>A0A8C0BJY5_9AVES</name>
<keyword evidence="1" id="KW-0472">Membrane</keyword>
<reference evidence="2" key="2">
    <citation type="submission" date="2025-09" db="UniProtKB">
        <authorList>
            <consortium name="Ensembl"/>
        </authorList>
    </citation>
    <scope>IDENTIFICATION</scope>
</reference>
<dbReference type="Proteomes" id="UP000694555">
    <property type="component" value="Unplaced"/>
</dbReference>
<dbReference type="SUPFAM" id="SSF48264">
    <property type="entry name" value="Cytochrome P450"/>
    <property type="match status" value="1"/>
</dbReference>
<sequence>MKVSWLGVDVSRVLHLAAVFCLTCVLLKAIQLYHRRRELLRALADFPGHPTHWLFGHVHEFLKEEEVLDKVEIWAQKYQYAHPLWFGSFLAFLVVTDPDYAKALLARGGEKMMPSAVEQQP</sequence>
<dbReference type="GO" id="GO:0005506">
    <property type="term" value="F:iron ion binding"/>
    <property type="evidence" value="ECO:0007669"/>
    <property type="project" value="InterPro"/>
</dbReference>
<keyword evidence="3" id="KW-1185">Reference proteome</keyword>
<keyword evidence="1" id="KW-0812">Transmembrane</keyword>
<evidence type="ECO:0000313" key="3">
    <source>
        <dbReference type="Proteomes" id="UP000694555"/>
    </source>
</evidence>
<dbReference type="Gene3D" id="1.10.630.10">
    <property type="entry name" value="Cytochrome P450"/>
    <property type="match status" value="1"/>
</dbReference>